<comment type="similarity">
    <text evidence="3">Belongs to the major facilitator superfamily. TCR/Tet family.</text>
</comment>
<evidence type="ECO:0000256" key="5">
    <source>
        <dbReference type="ARBA" id="ARBA00022692"/>
    </source>
</evidence>
<proteinExistence type="inferred from homology"/>
<protein>
    <submittedName>
        <fullName evidence="10">MFS transporter</fullName>
    </submittedName>
</protein>
<dbReference type="RefSeq" id="WP_126695383.1">
    <property type="nucleotide sequence ID" value="NZ_RXOF01000016.1"/>
</dbReference>
<evidence type="ECO:0000313" key="11">
    <source>
        <dbReference type="Proteomes" id="UP000282184"/>
    </source>
</evidence>
<dbReference type="PROSITE" id="PS50850">
    <property type="entry name" value="MFS"/>
    <property type="match status" value="1"/>
</dbReference>
<feature type="domain" description="Major facilitator superfamily (MFS) profile" evidence="9">
    <location>
        <begin position="1"/>
        <end position="407"/>
    </location>
</feature>
<name>A0A431TWU4_9BACT</name>
<feature type="transmembrane region" description="Helical" evidence="8">
    <location>
        <begin position="352"/>
        <end position="374"/>
    </location>
</feature>
<evidence type="ECO:0000256" key="6">
    <source>
        <dbReference type="ARBA" id="ARBA00022989"/>
    </source>
</evidence>
<gene>
    <name evidence="10" type="ORF">EJV47_22060</name>
</gene>
<dbReference type="InterPro" id="IPR036259">
    <property type="entry name" value="MFS_trans_sf"/>
</dbReference>
<evidence type="ECO:0000256" key="8">
    <source>
        <dbReference type="SAM" id="Phobius"/>
    </source>
</evidence>
<dbReference type="Pfam" id="PF07690">
    <property type="entry name" value="MFS_1"/>
    <property type="match status" value="1"/>
</dbReference>
<dbReference type="PANTHER" id="PTHR23504">
    <property type="entry name" value="MAJOR FACILITATOR SUPERFAMILY DOMAIN-CONTAINING PROTEIN 10"/>
    <property type="match status" value="1"/>
</dbReference>
<comment type="caution">
    <text evidence="10">The sequence shown here is derived from an EMBL/GenBank/DDBJ whole genome shotgun (WGS) entry which is preliminary data.</text>
</comment>
<dbReference type="InterPro" id="IPR005829">
    <property type="entry name" value="Sugar_transporter_CS"/>
</dbReference>
<evidence type="ECO:0000256" key="7">
    <source>
        <dbReference type="ARBA" id="ARBA00023136"/>
    </source>
</evidence>
<feature type="transmembrane region" description="Helical" evidence="8">
    <location>
        <begin position="73"/>
        <end position="98"/>
    </location>
</feature>
<keyword evidence="6 8" id="KW-1133">Transmembrane helix</keyword>
<accession>A0A431TWU4</accession>
<dbReference type="InterPro" id="IPR001958">
    <property type="entry name" value="Tet-R_TetA/multi-R_MdtG-like"/>
</dbReference>
<dbReference type="PRINTS" id="PR01035">
    <property type="entry name" value="TCRTETA"/>
</dbReference>
<dbReference type="PROSITE" id="PS00216">
    <property type="entry name" value="SUGAR_TRANSPORT_1"/>
    <property type="match status" value="1"/>
</dbReference>
<dbReference type="EMBL" id="RXOF01000016">
    <property type="protein sequence ID" value="RTQ46219.1"/>
    <property type="molecule type" value="Genomic_DNA"/>
</dbReference>
<comment type="function">
    <text evidence="1">Resistance to tetracycline by an active tetracycline efflux. This is an energy-dependent process that decreases the accumulation of the antibiotic in whole cells. This protein functions as a metal-tetracycline/H(+) antiporter.</text>
</comment>
<feature type="transmembrane region" description="Helical" evidence="8">
    <location>
        <begin position="380"/>
        <end position="398"/>
    </location>
</feature>
<evidence type="ECO:0000256" key="2">
    <source>
        <dbReference type="ARBA" id="ARBA00004141"/>
    </source>
</evidence>
<keyword evidence="7 8" id="KW-0472">Membrane</keyword>
<feature type="transmembrane region" description="Helical" evidence="8">
    <location>
        <begin position="293"/>
        <end position="311"/>
    </location>
</feature>
<feature type="transmembrane region" description="Helical" evidence="8">
    <location>
        <begin position="135"/>
        <end position="155"/>
    </location>
</feature>
<dbReference type="GO" id="GO:0016020">
    <property type="term" value="C:membrane"/>
    <property type="evidence" value="ECO:0007669"/>
    <property type="project" value="UniProtKB-SubCell"/>
</dbReference>
<evidence type="ECO:0000313" key="10">
    <source>
        <dbReference type="EMBL" id="RTQ46219.1"/>
    </source>
</evidence>
<feature type="transmembrane region" description="Helical" evidence="8">
    <location>
        <begin position="317"/>
        <end position="340"/>
    </location>
</feature>
<evidence type="ECO:0000256" key="1">
    <source>
        <dbReference type="ARBA" id="ARBA00003279"/>
    </source>
</evidence>
<keyword evidence="4" id="KW-0813">Transport</keyword>
<evidence type="ECO:0000256" key="4">
    <source>
        <dbReference type="ARBA" id="ARBA00022448"/>
    </source>
</evidence>
<dbReference type="OrthoDB" id="9793283at2"/>
<dbReference type="AlphaFoldDB" id="A0A431TWU4"/>
<evidence type="ECO:0000256" key="3">
    <source>
        <dbReference type="ARBA" id="ARBA00007520"/>
    </source>
</evidence>
<feature type="transmembrane region" description="Helical" evidence="8">
    <location>
        <begin position="41"/>
        <end position="61"/>
    </location>
</feature>
<dbReference type="InterPro" id="IPR011701">
    <property type="entry name" value="MFS"/>
</dbReference>
<comment type="subcellular location">
    <subcellularLocation>
        <location evidence="2">Membrane</location>
        <topology evidence="2">Multi-pass membrane protein</topology>
    </subcellularLocation>
</comment>
<dbReference type="Gene3D" id="1.20.1250.20">
    <property type="entry name" value="MFS general substrate transporter like domains"/>
    <property type="match status" value="1"/>
</dbReference>
<sequence length="411" mass="44487">MPRPDRRLWLLYAVILLDVIVGAATGPIVPEFVRGLPRPQLWLALGTGLFLGMQLVSAPLLGKLSDGYGRRPILILSALGTLLANGLLLPVRAGLYFVNRLSDGLTNGMYATVRSAITDLSPPERLFRNLGIEGAIISLGFVIGPMAGGLLLTLYDVPPGQQARYVVGLAMALAALNVGLSCLVRETHAEHPGLSRRALRHAVSEALNVPRLWRRIRQKDRQHPGLAPLVVTQLLFTLSIGYYSYFVPYASLGALRMDARALSWFFIFFGTLSIGVNYVFFTFLADRLNQRRAILWLALLGVPVLAAYGLVGASRLALFVTVAVDCLTLSLIPGLLEGLIARRTSEQDRGEIFGLNQAVQGLGSIASTVVYGALSVADLRLPWLWFALCLAGVAGLAWRWRAAPEPAAGAE</sequence>
<evidence type="ECO:0000259" key="9">
    <source>
        <dbReference type="PROSITE" id="PS50850"/>
    </source>
</evidence>
<dbReference type="Proteomes" id="UP000282184">
    <property type="component" value="Unassembled WGS sequence"/>
</dbReference>
<keyword evidence="5 8" id="KW-0812">Transmembrane</keyword>
<dbReference type="PANTHER" id="PTHR23504:SF15">
    <property type="entry name" value="MAJOR FACILITATOR SUPERFAMILY (MFS) PROFILE DOMAIN-CONTAINING PROTEIN"/>
    <property type="match status" value="1"/>
</dbReference>
<dbReference type="InterPro" id="IPR020846">
    <property type="entry name" value="MFS_dom"/>
</dbReference>
<organism evidence="10 11">
    <name type="scientific">Hymenobacter gummosus</name>
    <dbReference type="NCBI Taxonomy" id="1776032"/>
    <lineage>
        <taxon>Bacteria</taxon>
        <taxon>Pseudomonadati</taxon>
        <taxon>Bacteroidota</taxon>
        <taxon>Cytophagia</taxon>
        <taxon>Cytophagales</taxon>
        <taxon>Hymenobacteraceae</taxon>
        <taxon>Hymenobacter</taxon>
    </lineage>
</organism>
<dbReference type="SUPFAM" id="SSF103473">
    <property type="entry name" value="MFS general substrate transporter"/>
    <property type="match status" value="1"/>
</dbReference>
<keyword evidence="11" id="KW-1185">Reference proteome</keyword>
<feature type="transmembrane region" description="Helical" evidence="8">
    <location>
        <begin position="9"/>
        <end position="29"/>
    </location>
</feature>
<reference evidence="10 11" key="1">
    <citation type="submission" date="2018-12" db="EMBL/GenBank/DDBJ databases">
        <title>Hymenobacter gummosus sp. nov., isolated from a spring.</title>
        <authorList>
            <person name="Nie L."/>
        </authorList>
    </citation>
    <scope>NUCLEOTIDE SEQUENCE [LARGE SCALE GENOMIC DNA]</scope>
    <source>
        <strain evidence="10 11">KCTC 52166</strain>
    </source>
</reference>
<dbReference type="GO" id="GO:0022857">
    <property type="term" value="F:transmembrane transporter activity"/>
    <property type="evidence" value="ECO:0007669"/>
    <property type="project" value="InterPro"/>
</dbReference>
<feature type="transmembrane region" description="Helical" evidence="8">
    <location>
        <begin position="225"/>
        <end position="246"/>
    </location>
</feature>
<feature type="transmembrane region" description="Helical" evidence="8">
    <location>
        <begin position="261"/>
        <end position="281"/>
    </location>
</feature>